<reference evidence="1" key="1">
    <citation type="submission" date="2022-11" db="EMBL/GenBank/DDBJ databases">
        <authorList>
            <person name="Petersen C."/>
        </authorList>
    </citation>
    <scope>NUCLEOTIDE SEQUENCE</scope>
    <source>
        <strain evidence="1">IBT 29864</strain>
    </source>
</reference>
<reference evidence="1" key="2">
    <citation type="journal article" date="2023" name="IMA Fungus">
        <title>Comparative genomic study of the Penicillium genus elucidates a diverse pangenome and 15 lateral gene transfer events.</title>
        <authorList>
            <person name="Petersen C."/>
            <person name="Sorensen T."/>
            <person name="Nielsen M.R."/>
            <person name="Sondergaard T.E."/>
            <person name="Sorensen J.L."/>
            <person name="Fitzpatrick D.A."/>
            <person name="Frisvad J.C."/>
            <person name="Nielsen K.L."/>
        </authorList>
    </citation>
    <scope>NUCLEOTIDE SEQUENCE</scope>
    <source>
        <strain evidence="1">IBT 29864</strain>
    </source>
</reference>
<dbReference type="OrthoDB" id="4343961at2759"/>
<accession>A0A9W9R7Q0</accession>
<dbReference type="EMBL" id="JAPZBS010000010">
    <property type="protein sequence ID" value="KAJ5355277.1"/>
    <property type="molecule type" value="Genomic_DNA"/>
</dbReference>
<comment type="caution">
    <text evidence="1">The sequence shown here is derived from an EMBL/GenBank/DDBJ whole genome shotgun (WGS) entry which is preliminary data.</text>
</comment>
<dbReference type="RefSeq" id="XP_056549300.1">
    <property type="nucleotide sequence ID" value="XM_056705402.1"/>
</dbReference>
<dbReference type="GeneID" id="81444581"/>
<dbReference type="Proteomes" id="UP001147782">
    <property type="component" value="Unassembled WGS sequence"/>
</dbReference>
<evidence type="ECO:0008006" key="3">
    <source>
        <dbReference type="Google" id="ProtNLM"/>
    </source>
</evidence>
<evidence type="ECO:0000313" key="1">
    <source>
        <dbReference type="EMBL" id="KAJ5355277.1"/>
    </source>
</evidence>
<gene>
    <name evidence="1" type="ORF">N7496_012489</name>
</gene>
<proteinExistence type="predicted"/>
<sequence length="309" mass="35116">MQDSMEIVTSAVSGLPTTVIAPGGDATLIFSSRQYRMLFLCSSESLISTCGHFRKKLAEGGQPHTELMRDKKVYLTINEFDPRAVEIILNLIHGRIRNIPQNPALLLLKDLARFCDYLQCLPSVEPFTTSWMEKHKTSVLASSVLNANTKTWLFISLTFRHQQIFRHTTAILQQRLADRMDLTRTAPLIPKETIRNINTTREHYLNKLSTLLYNHHKRLSRGPPICTSKCDKSYSNMMIQISASGLLPFFEQPNPRCTGGDSFLHTDRDCPHNRGIFCPNYQNPLGMDVENHLKQFTALLCGVNLPNQE</sequence>
<keyword evidence="2" id="KW-1185">Reference proteome</keyword>
<organism evidence="1 2">
    <name type="scientific">Penicillium cataractarum</name>
    <dbReference type="NCBI Taxonomy" id="2100454"/>
    <lineage>
        <taxon>Eukaryota</taxon>
        <taxon>Fungi</taxon>
        <taxon>Dikarya</taxon>
        <taxon>Ascomycota</taxon>
        <taxon>Pezizomycotina</taxon>
        <taxon>Eurotiomycetes</taxon>
        <taxon>Eurotiomycetidae</taxon>
        <taxon>Eurotiales</taxon>
        <taxon>Aspergillaceae</taxon>
        <taxon>Penicillium</taxon>
    </lineage>
</organism>
<evidence type="ECO:0000313" key="2">
    <source>
        <dbReference type="Proteomes" id="UP001147782"/>
    </source>
</evidence>
<name>A0A9W9R7Q0_9EURO</name>
<protein>
    <recommendedName>
        <fullName evidence="3">BTB domain-containing protein</fullName>
    </recommendedName>
</protein>
<dbReference type="AlphaFoldDB" id="A0A9W9R7Q0"/>